<name>A0AA44CDC6_9HYPH</name>
<dbReference type="Gene3D" id="3.40.190.10">
    <property type="entry name" value="Periplasmic binding protein-like II"/>
    <property type="match status" value="2"/>
</dbReference>
<dbReference type="Proteomes" id="UP001155840">
    <property type="component" value="Unassembled WGS sequence"/>
</dbReference>
<dbReference type="SMART" id="SM00062">
    <property type="entry name" value="PBPb"/>
    <property type="match status" value="1"/>
</dbReference>
<accession>A0AA44CDC6</accession>
<proteinExistence type="predicted"/>
<dbReference type="SUPFAM" id="SSF53850">
    <property type="entry name" value="Periplasmic binding protein-like II"/>
    <property type="match status" value="1"/>
</dbReference>
<keyword evidence="2" id="KW-0732">Signal</keyword>
<protein>
    <submittedName>
        <fullName evidence="4">Transporter substrate-binding domain-containing protein</fullName>
    </submittedName>
</protein>
<dbReference type="EMBL" id="JAANCM010000031">
    <property type="protein sequence ID" value="NHT79098.1"/>
    <property type="molecule type" value="Genomic_DNA"/>
</dbReference>
<dbReference type="InterPro" id="IPR001638">
    <property type="entry name" value="Solute-binding_3/MltF_N"/>
</dbReference>
<dbReference type="AlphaFoldDB" id="A0AA44CDC6"/>
<dbReference type="PANTHER" id="PTHR35936:SF19">
    <property type="entry name" value="AMINO-ACID-BINDING PROTEIN YXEM-RELATED"/>
    <property type="match status" value="1"/>
</dbReference>
<organism evidence="4 5">
    <name type="scientific">Ferranicluibacter rubi</name>
    <dbReference type="NCBI Taxonomy" id="2715133"/>
    <lineage>
        <taxon>Bacteria</taxon>
        <taxon>Pseudomonadati</taxon>
        <taxon>Pseudomonadota</taxon>
        <taxon>Alphaproteobacteria</taxon>
        <taxon>Hyphomicrobiales</taxon>
        <taxon>Rhizobiaceae</taxon>
        <taxon>Ferranicluibacter</taxon>
    </lineage>
</organism>
<dbReference type="Pfam" id="PF00497">
    <property type="entry name" value="SBP_bac_3"/>
    <property type="match status" value="1"/>
</dbReference>
<sequence>MRSEPSAYLKGLAFTLALVPVLTGLALGTASAAGIDQKLHDAVPEQYRANGVNVAAFNDWPPDEFIENGELNGWSIDMAKAMSAKLGVTFTFTPTSFDAIIPGLASKRFDAGFSSFGVTEERLQVLDFVPQRKEGTAYAFLKEKNFDIQAEKDLCGHSIAVMTGAWDFQYLQTVSADICVKSGAEPIDLQQFTTQNAAELAVSSARIEMVAAGSAKLQYLAKQTGRFGVSKLTSNAVFNGIGVRRGDPLGPVLRDALQAMIDDGSYKALMAKWGVDGSGMLDAAILVNAAHPATK</sequence>
<evidence type="ECO:0000256" key="1">
    <source>
        <dbReference type="ARBA" id="ARBA00004418"/>
    </source>
</evidence>
<evidence type="ECO:0000256" key="2">
    <source>
        <dbReference type="ARBA" id="ARBA00022729"/>
    </source>
</evidence>
<dbReference type="RefSeq" id="WP_167131264.1">
    <property type="nucleotide sequence ID" value="NZ_JAANCM010000031.1"/>
</dbReference>
<evidence type="ECO:0000313" key="5">
    <source>
        <dbReference type="Proteomes" id="UP001155840"/>
    </source>
</evidence>
<evidence type="ECO:0000259" key="3">
    <source>
        <dbReference type="SMART" id="SM00062"/>
    </source>
</evidence>
<reference evidence="4" key="1">
    <citation type="submission" date="2020-03" db="EMBL/GenBank/DDBJ databases">
        <title>Ferranicluibacter endophyticum gen. nov., sp. nov., a new genus isolated from Rubus ulmifolius Schott. stem.</title>
        <authorList>
            <person name="Roca-Couso R."/>
            <person name="Flores-Felix J.D."/>
            <person name="Igual J.M."/>
            <person name="Rivas R."/>
        </authorList>
    </citation>
    <scope>NUCLEOTIDE SEQUENCE</scope>
    <source>
        <strain evidence="4">CRRU44</strain>
    </source>
</reference>
<feature type="domain" description="Solute-binding protein family 3/N-terminal" evidence="3">
    <location>
        <begin position="51"/>
        <end position="277"/>
    </location>
</feature>
<keyword evidence="5" id="KW-1185">Reference proteome</keyword>
<dbReference type="PANTHER" id="PTHR35936">
    <property type="entry name" value="MEMBRANE-BOUND LYTIC MUREIN TRANSGLYCOSYLASE F"/>
    <property type="match status" value="1"/>
</dbReference>
<evidence type="ECO:0000313" key="4">
    <source>
        <dbReference type="EMBL" id="NHT79098.1"/>
    </source>
</evidence>
<comment type="subcellular location">
    <subcellularLocation>
        <location evidence="1">Periplasm</location>
    </subcellularLocation>
</comment>
<gene>
    <name evidence="4" type="ORF">G8E10_25720</name>
</gene>
<comment type="caution">
    <text evidence="4">The sequence shown here is derived from an EMBL/GenBank/DDBJ whole genome shotgun (WGS) entry which is preliminary data.</text>
</comment>
<dbReference type="GO" id="GO:0042597">
    <property type="term" value="C:periplasmic space"/>
    <property type="evidence" value="ECO:0007669"/>
    <property type="project" value="UniProtKB-SubCell"/>
</dbReference>